<evidence type="ECO:0000313" key="2">
    <source>
        <dbReference type="Proteomes" id="UP001321477"/>
    </source>
</evidence>
<sequence length="181" mass="19406">MRFEISYDETVWAIMPEPDAEADGLWVAEQRLRFAGGPFSADLDAFESAAREALRRRREGGVTSLFFRPDAVPVTGVLHVGLLETRVADSGEPLAWLPPGVTPRIDPAVTTFATPHVASGHRIAYVSDRDGADGAPLTGLVYGLPLGDLTGYVISEQAHSDVTGLMQAHADRIVGSLRLVA</sequence>
<gene>
    <name evidence="1" type="ORF">GCM10025870_25680</name>
</gene>
<reference evidence="2" key="1">
    <citation type="journal article" date="2019" name="Int. J. Syst. Evol. Microbiol.">
        <title>The Global Catalogue of Microorganisms (GCM) 10K type strain sequencing project: providing services to taxonomists for standard genome sequencing and annotation.</title>
        <authorList>
            <consortium name="The Broad Institute Genomics Platform"/>
            <consortium name="The Broad Institute Genome Sequencing Center for Infectious Disease"/>
            <person name="Wu L."/>
            <person name="Ma J."/>
        </authorList>
    </citation>
    <scope>NUCLEOTIDE SEQUENCE [LARGE SCALE GENOMIC DNA]</scope>
    <source>
        <strain evidence="2">NBRC 109019</strain>
    </source>
</reference>
<accession>A0ABM8H3Y2</accession>
<keyword evidence="2" id="KW-1185">Reference proteome</keyword>
<protein>
    <submittedName>
        <fullName evidence="1">Uncharacterized protein</fullName>
    </submittedName>
</protein>
<name>A0ABM8H3Y2_9MICO</name>
<dbReference type="Proteomes" id="UP001321477">
    <property type="component" value="Chromosome"/>
</dbReference>
<evidence type="ECO:0000313" key="1">
    <source>
        <dbReference type="EMBL" id="BDZ55495.1"/>
    </source>
</evidence>
<dbReference type="EMBL" id="AP027734">
    <property type="protein sequence ID" value="BDZ55495.1"/>
    <property type="molecule type" value="Genomic_DNA"/>
</dbReference>
<proteinExistence type="predicted"/>
<organism evidence="1 2">
    <name type="scientific">Agromyces marinus</name>
    <dbReference type="NCBI Taxonomy" id="1389020"/>
    <lineage>
        <taxon>Bacteria</taxon>
        <taxon>Bacillati</taxon>
        <taxon>Actinomycetota</taxon>
        <taxon>Actinomycetes</taxon>
        <taxon>Micrococcales</taxon>
        <taxon>Microbacteriaceae</taxon>
        <taxon>Agromyces</taxon>
    </lineage>
</organism>
<dbReference type="RefSeq" id="WP_234659729.1">
    <property type="nucleotide sequence ID" value="NZ_AP027734.1"/>
</dbReference>